<dbReference type="Gene3D" id="3.40.50.1820">
    <property type="entry name" value="alpha/beta hydrolase"/>
    <property type="match status" value="1"/>
</dbReference>
<dbReference type="PANTHER" id="PTHR33428:SF14">
    <property type="entry name" value="CARBOXYLESTERASE TYPE B DOMAIN-CONTAINING PROTEIN"/>
    <property type="match status" value="1"/>
</dbReference>
<evidence type="ECO:0000313" key="1">
    <source>
        <dbReference type="EMBL" id="QAA76951.1"/>
    </source>
</evidence>
<dbReference type="SUPFAM" id="SSF53474">
    <property type="entry name" value="alpha/beta-Hydrolases"/>
    <property type="match status" value="1"/>
</dbReference>
<dbReference type="EMBL" id="CP034928">
    <property type="protein sequence ID" value="QAA76951.1"/>
    <property type="molecule type" value="Genomic_DNA"/>
</dbReference>
<evidence type="ECO:0008006" key="3">
    <source>
        <dbReference type="Google" id="ProtNLM"/>
    </source>
</evidence>
<organism evidence="1 2">
    <name type="scientific">Bipolaricaulis sibiricus</name>
    <dbReference type="NCBI Taxonomy" id="2501609"/>
    <lineage>
        <taxon>Bacteria</taxon>
        <taxon>Candidatus Bipolaricaulota</taxon>
        <taxon>Candidatus Bipolaricaulia</taxon>
        <taxon>Candidatus Bipolaricaulales</taxon>
        <taxon>Candidatus Bipolaricaulaceae</taxon>
        <taxon>Candidatus Bipolaricaulis</taxon>
    </lineage>
</organism>
<dbReference type="PANTHER" id="PTHR33428">
    <property type="entry name" value="CHLOROPHYLLASE-2, CHLOROPLASTIC"/>
    <property type="match status" value="1"/>
</dbReference>
<name>A0A410FVH0_BIPS1</name>
<proteinExistence type="predicted"/>
<evidence type="ECO:0000313" key="2">
    <source>
        <dbReference type="Proteomes" id="UP000287233"/>
    </source>
</evidence>
<dbReference type="KEGG" id="bih:BIP78_1185"/>
<dbReference type="InterPro" id="IPR029058">
    <property type="entry name" value="AB_hydrolase_fold"/>
</dbReference>
<gene>
    <name evidence="1" type="ORF">BIP78_1185</name>
</gene>
<dbReference type="AlphaFoldDB" id="A0A410FVH0"/>
<sequence length="344" mass="35497">MGELRSPRTRFLSSLGRALLSGCLVLGPVAVVGGAELGSNPRADAGLCQGGTCSVQAERIVFDGSPYGRAGLPVEVRYPGSPDGAVADGAFPLIVFGHGYQQSFADYAYIWEALVPHGYILALPDRLSASPVIGIDAYARDLLFVAAAMRALAGVPASRYFGRIADETALVGHSTGGAAALVAASHSDGVTTVVALAPLGNLLLTPVVGTSPTVAARDVCAPVLILDAGEDCVTPAWAHSGAIYSNLPSPSYRVTVLQGDHCGFSDARGPGQGICAAAERAACTAGLPLLGPRGPALGPELQNALTVAYLLPWLAFHLYGDAAAWGHFVRWLDADPHTTYEGRR</sequence>
<reference evidence="2" key="1">
    <citation type="submission" date="2018-12" db="EMBL/GenBank/DDBJ databases">
        <title>Complete genome sequence of an uncultured bacterium of the candidate phylum Bipolaricaulota.</title>
        <authorList>
            <person name="Kadnikov V.V."/>
            <person name="Mardanov A.V."/>
            <person name="Beletsky A.V."/>
            <person name="Frank Y.A."/>
            <person name="Karnachuk O.V."/>
            <person name="Ravin N.V."/>
        </authorList>
    </citation>
    <scope>NUCLEOTIDE SEQUENCE [LARGE SCALE GENOMIC DNA]</scope>
</reference>
<protein>
    <recommendedName>
        <fullName evidence="3">AB hydrolase-1 domain-containing protein</fullName>
    </recommendedName>
</protein>
<dbReference type="Proteomes" id="UP000287233">
    <property type="component" value="Chromosome"/>
</dbReference>
<accession>A0A410FVH0</accession>